<dbReference type="RefSeq" id="WP_126011782.1">
    <property type="nucleotide sequence ID" value="NZ_CP032509.1"/>
</dbReference>
<dbReference type="PANTHER" id="PTHR39189">
    <property type="entry name" value="UPF0173 METAL-DEPENDENT HYDROLASE YTKL"/>
    <property type="match status" value="1"/>
</dbReference>
<gene>
    <name evidence="2" type="ORF">D5400_19330</name>
</gene>
<dbReference type="PANTHER" id="PTHR39189:SF1">
    <property type="entry name" value="UPF0173 METAL-DEPENDENT HYDROLASE YTKL"/>
    <property type="match status" value="1"/>
</dbReference>
<dbReference type="KEGG" id="abaw:D5400_19330"/>
<dbReference type="OrthoDB" id="7343000at2"/>
<dbReference type="SUPFAM" id="SSF56281">
    <property type="entry name" value="Metallo-hydrolase/oxidoreductase"/>
    <property type="match status" value="1"/>
</dbReference>
<evidence type="ECO:0000256" key="1">
    <source>
        <dbReference type="SAM" id="SignalP"/>
    </source>
</evidence>
<keyword evidence="1" id="KW-0732">Signal</keyword>
<dbReference type="EMBL" id="CP032509">
    <property type="protein sequence ID" value="AZN73156.1"/>
    <property type="molecule type" value="Genomic_DNA"/>
</dbReference>
<dbReference type="InterPro" id="IPR036866">
    <property type="entry name" value="RibonucZ/Hydroxyglut_hydro"/>
</dbReference>
<proteinExistence type="predicted"/>
<protein>
    <submittedName>
        <fullName evidence="2">Zn-dependent hydrolase</fullName>
    </submittedName>
</protein>
<keyword evidence="3" id="KW-1185">Reference proteome</keyword>
<keyword evidence="2" id="KW-0378">Hydrolase</keyword>
<dbReference type="Gene3D" id="3.60.15.10">
    <property type="entry name" value="Ribonuclease Z/Hydroxyacylglutathione hydrolase-like"/>
    <property type="match status" value="1"/>
</dbReference>
<dbReference type="AlphaFoldDB" id="A0A3S9B871"/>
<evidence type="ECO:0000313" key="3">
    <source>
        <dbReference type="Proteomes" id="UP000268192"/>
    </source>
</evidence>
<feature type="signal peptide" evidence="1">
    <location>
        <begin position="1"/>
        <end position="26"/>
    </location>
</feature>
<feature type="chain" id="PRO_5019104825" evidence="1">
    <location>
        <begin position="27"/>
        <end position="279"/>
    </location>
</feature>
<dbReference type="GO" id="GO:0016787">
    <property type="term" value="F:hydrolase activity"/>
    <property type="evidence" value="ECO:0007669"/>
    <property type="project" value="UniProtKB-KW"/>
</dbReference>
<evidence type="ECO:0000313" key="2">
    <source>
        <dbReference type="EMBL" id="AZN73156.1"/>
    </source>
</evidence>
<dbReference type="Pfam" id="PF13483">
    <property type="entry name" value="Lactamase_B_3"/>
    <property type="match status" value="1"/>
</dbReference>
<sequence>MMTNVLSMSVVASLLASAFLISPAIAQEQMAVSQCQAVATRLPAAQFTSLDGADSFLTLAQSSAEEVRITFVAHSTYLIETPGGVSIATDFNGYTGAAATPTVVTMNKAHSGHYTASPDPAIEHVLRGWNPEGGAADHDIVVGDTYIRNVTTDIRAGYEGMEADGNSIFIFEVAGLCIGHLGHLHHALTDEHYGEIGRLDIVMVPTDGGLTMGAEEMSQVVRRLRSSLVLPMHRMGPSLSAFIELMGEDWAREYVAETGITVSLRSLPERPTVMILQGM</sequence>
<organism evidence="2 3">
    <name type="scientific">Georhizobium profundi</name>
    <dbReference type="NCBI Taxonomy" id="2341112"/>
    <lineage>
        <taxon>Bacteria</taxon>
        <taxon>Pseudomonadati</taxon>
        <taxon>Pseudomonadota</taxon>
        <taxon>Alphaproteobacteria</taxon>
        <taxon>Hyphomicrobiales</taxon>
        <taxon>Rhizobiaceae</taxon>
        <taxon>Georhizobium</taxon>
    </lineage>
</organism>
<dbReference type="Proteomes" id="UP000268192">
    <property type="component" value="Chromosome"/>
</dbReference>
<reference evidence="2 3" key="1">
    <citation type="submission" date="2018-09" db="EMBL/GenBank/DDBJ databases">
        <title>Marinorhizobium profundi gen. nov., sp. nov., isolated from a deep-sea sediment sample from the New Britain Trench and proposal of Marinorhizobiaceae fam. nov. in the order Rhizobiales of the class Alphaproteobacteria.</title>
        <authorList>
            <person name="Cao J."/>
        </authorList>
    </citation>
    <scope>NUCLEOTIDE SEQUENCE [LARGE SCALE GENOMIC DNA]</scope>
    <source>
        <strain evidence="2 3">WS11</strain>
    </source>
</reference>
<name>A0A3S9B871_9HYPH</name>
<accession>A0A3S9B871</accession>